<proteinExistence type="predicted"/>
<evidence type="ECO:0000313" key="1">
    <source>
        <dbReference type="EMBL" id="KAI3788382.1"/>
    </source>
</evidence>
<dbReference type="Proteomes" id="UP001055811">
    <property type="component" value="Linkage Group LG01"/>
</dbReference>
<name>A0ACB9H082_CICIN</name>
<organism evidence="1 2">
    <name type="scientific">Cichorium intybus</name>
    <name type="common">Chicory</name>
    <dbReference type="NCBI Taxonomy" id="13427"/>
    <lineage>
        <taxon>Eukaryota</taxon>
        <taxon>Viridiplantae</taxon>
        <taxon>Streptophyta</taxon>
        <taxon>Embryophyta</taxon>
        <taxon>Tracheophyta</taxon>
        <taxon>Spermatophyta</taxon>
        <taxon>Magnoliopsida</taxon>
        <taxon>eudicotyledons</taxon>
        <taxon>Gunneridae</taxon>
        <taxon>Pentapetalae</taxon>
        <taxon>asterids</taxon>
        <taxon>campanulids</taxon>
        <taxon>Asterales</taxon>
        <taxon>Asteraceae</taxon>
        <taxon>Cichorioideae</taxon>
        <taxon>Cichorieae</taxon>
        <taxon>Cichoriinae</taxon>
        <taxon>Cichorium</taxon>
    </lineage>
</organism>
<reference evidence="2" key="1">
    <citation type="journal article" date="2022" name="Mol. Ecol. Resour.">
        <title>The genomes of chicory, endive, great burdock and yacon provide insights into Asteraceae palaeo-polyploidization history and plant inulin production.</title>
        <authorList>
            <person name="Fan W."/>
            <person name="Wang S."/>
            <person name="Wang H."/>
            <person name="Wang A."/>
            <person name="Jiang F."/>
            <person name="Liu H."/>
            <person name="Zhao H."/>
            <person name="Xu D."/>
            <person name="Zhang Y."/>
        </authorList>
    </citation>
    <scope>NUCLEOTIDE SEQUENCE [LARGE SCALE GENOMIC DNA]</scope>
    <source>
        <strain evidence="2">cv. Punajuju</strain>
    </source>
</reference>
<comment type="caution">
    <text evidence="1">The sequence shown here is derived from an EMBL/GenBank/DDBJ whole genome shotgun (WGS) entry which is preliminary data.</text>
</comment>
<evidence type="ECO:0000313" key="2">
    <source>
        <dbReference type="Proteomes" id="UP001055811"/>
    </source>
</evidence>
<protein>
    <submittedName>
        <fullName evidence="1">Uncharacterized protein</fullName>
    </submittedName>
</protein>
<reference evidence="1 2" key="2">
    <citation type="journal article" date="2022" name="Mol. Ecol. Resour.">
        <title>The genomes of chicory, endive, great burdock and yacon provide insights into Asteraceae paleo-polyploidization history and plant inulin production.</title>
        <authorList>
            <person name="Fan W."/>
            <person name="Wang S."/>
            <person name="Wang H."/>
            <person name="Wang A."/>
            <person name="Jiang F."/>
            <person name="Liu H."/>
            <person name="Zhao H."/>
            <person name="Xu D."/>
            <person name="Zhang Y."/>
        </authorList>
    </citation>
    <scope>NUCLEOTIDE SEQUENCE [LARGE SCALE GENOMIC DNA]</scope>
    <source>
        <strain evidence="2">cv. Punajuju</strain>
        <tissue evidence="1">Leaves</tissue>
    </source>
</reference>
<sequence length="109" mass="12257">MRLLDQEEQWKEDTLIPFTSSSSIGWPSNLPATKRRYVDCISSSGVDQAERKGKGLDFGLFCEHFYLVIYAPLTLGFHSSHSTISSQLRVSVPRSLKSTTGIFRTLESN</sequence>
<accession>A0ACB9H082</accession>
<keyword evidence="2" id="KW-1185">Reference proteome</keyword>
<dbReference type="EMBL" id="CM042009">
    <property type="protein sequence ID" value="KAI3788382.1"/>
    <property type="molecule type" value="Genomic_DNA"/>
</dbReference>
<gene>
    <name evidence="1" type="ORF">L2E82_01146</name>
</gene>